<evidence type="ECO:0000313" key="1">
    <source>
        <dbReference type="EMBL" id="PIA38393.1"/>
    </source>
</evidence>
<accession>A0A2G5D4H3</accession>
<protein>
    <submittedName>
        <fullName evidence="1">Uncharacterized protein</fullName>
    </submittedName>
</protein>
<organism evidence="1 2">
    <name type="scientific">Aquilegia coerulea</name>
    <name type="common">Rocky mountain columbine</name>
    <dbReference type="NCBI Taxonomy" id="218851"/>
    <lineage>
        <taxon>Eukaryota</taxon>
        <taxon>Viridiplantae</taxon>
        <taxon>Streptophyta</taxon>
        <taxon>Embryophyta</taxon>
        <taxon>Tracheophyta</taxon>
        <taxon>Spermatophyta</taxon>
        <taxon>Magnoliopsida</taxon>
        <taxon>Ranunculales</taxon>
        <taxon>Ranunculaceae</taxon>
        <taxon>Thalictroideae</taxon>
        <taxon>Aquilegia</taxon>
    </lineage>
</organism>
<sequence length="82" mass="9408">MHMCLRATYSYVWSHIDSYPNFHNRLGSVSAFGSLTFGSVLSTKNRNNINLWSLCLLHRQLLGMGHPNSHSFFDCDISLLYL</sequence>
<dbReference type="Proteomes" id="UP000230069">
    <property type="component" value="Unassembled WGS sequence"/>
</dbReference>
<proteinExistence type="predicted"/>
<keyword evidence="2" id="KW-1185">Reference proteome</keyword>
<dbReference type="EMBL" id="KZ305045">
    <property type="protein sequence ID" value="PIA38393.1"/>
    <property type="molecule type" value="Genomic_DNA"/>
</dbReference>
<evidence type="ECO:0000313" key="2">
    <source>
        <dbReference type="Proteomes" id="UP000230069"/>
    </source>
</evidence>
<dbReference type="InParanoid" id="A0A2G5D4H3"/>
<reference evidence="1 2" key="1">
    <citation type="submission" date="2017-09" db="EMBL/GenBank/DDBJ databases">
        <title>WGS assembly of Aquilegia coerulea Goldsmith.</title>
        <authorList>
            <person name="Hodges S."/>
            <person name="Kramer E."/>
            <person name="Nordborg M."/>
            <person name="Tomkins J."/>
            <person name="Borevitz J."/>
            <person name="Derieg N."/>
            <person name="Yan J."/>
            <person name="Mihaltcheva S."/>
            <person name="Hayes R.D."/>
            <person name="Rokhsar D."/>
        </authorList>
    </citation>
    <scope>NUCLEOTIDE SEQUENCE [LARGE SCALE GENOMIC DNA]</scope>
    <source>
        <strain evidence="2">cv. Goldsmith</strain>
    </source>
</reference>
<dbReference type="AlphaFoldDB" id="A0A2G5D4H3"/>
<gene>
    <name evidence="1" type="ORF">AQUCO_02800236v1</name>
</gene>
<name>A0A2G5D4H3_AQUCA</name>